<accession>A0A183DHS9</accession>
<keyword evidence="4 5" id="KW-0472">Membrane</keyword>
<dbReference type="SUPFAM" id="SSF103473">
    <property type="entry name" value="MFS general substrate transporter"/>
    <property type="match status" value="1"/>
</dbReference>
<gene>
    <name evidence="6" type="ORF">GPUH_LOCUS8270</name>
</gene>
<dbReference type="InterPro" id="IPR036259">
    <property type="entry name" value="MFS_trans_sf"/>
</dbReference>
<sequence>MRYRAMIGSLLQAPWAVGYAMLALIAYLCKSWQHIQLITAALHAATLMMVCVLPESPRWLIVSNRVGEAERYIRKACRFGMILVQSWTKMG</sequence>
<dbReference type="AlphaFoldDB" id="A0A183DHS9"/>
<feature type="transmembrane region" description="Helical" evidence="5">
    <location>
        <begin position="7"/>
        <end position="28"/>
    </location>
</feature>
<dbReference type="PANTHER" id="PTHR24064">
    <property type="entry name" value="SOLUTE CARRIER FAMILY 22 MEMBER"/>
    <property type="match status" value="1"/>
</dbReference>
<comment type="subcellular location">
    <subcellularLocation>
        <location evidence="1">Membrane</location>
        <topology evidence="1">Multi-pass membrane protein</topology>
    </subcellularLocation>
</comment>
<keyword evidence="3 5" id="KW-1133">Transmembrane helix</keyword>
<keyword evidence="7" id="KW-1185">Reference proteome</keyword>
<evidence type="ECO:0000313" key="7">
    <source>
        <dbReference type="Proteomes" id="UP000271098"/>
    </source>
</evidence>
<evidence type="ECO:0000256" key="1">
    <source>
        <dbReference type="ARBA" id="ARBA00004141"/>
    </source>
</evidence>
<evidence type="ECO:0000256" key="5">
    <source>
        <dbReference type="SAM" id="Phobius"/>
    </source>
</evidence>
<evidence type="ECO:0000256" key="3">
    <source>
        <dbReference type="ARBA" id="ARBA00022989"/>
    </source>
</evidence>
<dbReference type="EMBL" id="UYRT01023651">
    <property type="protein sequence ID" value="VDK61574.1"/>
    <property type="molecule type" value="Genomic_DNA"/>
</dbReference>
<dbReference type="Proteomes" id="UP000271098">
    <property type="component" value="Unassembled WGS sequence"/>
</dbReference>
<evidence type="ECO:0000256" key="4">
    <source>
        <dbReference type="ARBA" id="ARBA00023136"/>
    </source>
</evidence>
<feature type="transmembrane region" description="Helical" evidence="5">
    <location>
        <begin position="34"/>
        <end position="53"/>
    </location>
</feature>
<evidence type="ECO:0000313" key="6">
    <source>
        <dbReference type="EMBL" id="VDK61574.1"/>
    </source>
</evidence>
<evidence type="ECO:0000313" key="8">
    <source>
        <dbReference type="WBParaSite" id="GPUH_0000827901-mRNA-1"/>
    </source>
</evidence>
<dbReference type="Pfam" id="PF00083">
    <property type="entry name" value="Sugar_tr"/>
    <property type="match status" value="1"/>
</dbReference>
<dbReference type="InterPro" id="IPR005828">
    <property type="entry name" value="MFS_sugar_transport-like"/>
</dbReference>
<dbReference type="OrthoDB" id="5296287at2759"/>
<reference evidence="8" key="1">
    <citation type="submission" date="2016-06" db="UniProtKB">
        <authorList>
            <consortium name="WormBaseParasite"/>
        </authorList>
    </citation>
    <scope>IDENTIFICATION</scope>
</reference>
<reference evidence="6 7" key="2">
    <citation type="submission" date="2018-11" db="EMBL/GenBank/DDBJ databases">
        <authorList>
            <consortium name="Pathogen Informatics"/>
        </authorList>
    </citation>
    <scope>NUCLEOTIDE SEQUENCE [LARGE SCALE GENOMIC DNA]</scope>
</reference>
<dbReference type="WBParaSite" id="GPUH_0000827901-mRNA-1">
    <property type="protein sequence ID" value="GPUH_0000827901-mRNA-1"/>
    <property type="gene ID" value="GPUH_0000827901"/>
</dbReference>
<protein>
    <submittedName>
        <fullName evidence="8">MFS domain-containing protein</fullName>
    </submittedName>
</protein>
<dbReference type="Gene3D" id="1.20.1250.20">
    <property type="entry name" value="MFS general substrate transporter like domains"/>
    <property type="match status" value="1"/>
</dbReference>
<organism evidence="8">
    <name type="scientific">Gongylonema pulchrum</name>
    <dbReference type="NCBI Taxonomy" id="637853"/>
    <lineage>
        <taxon>Eukaryota</taxon>
        <taxon>Metazoa</taxon>
        <taxon>Ecdysozoa</taxon>
        <taxon>Nematoda</taxon>
        <taxon>Chromadorea</taxon>
        <taxon>Rhabditida</taxon>
        <taxon>Spirurina</taxon>
        <taxon>Spiruromorpha</taxon>
        <taxon>Spiruroidea</taxon>
        <taxon>Gongylonematidae</taxon>
        <taxon>Gongylonema</taxon>
    </lineage>
</organism>
<name>A0A183DHS9_9BILA</name>
<proteinExistence type="predicted"/>
<evidence type="ECO:0000256" key="2">
    <source>
        <dbReference type="ARBA" id="ARBA00022692"/>
    </source>
</evidence>
<keyword evidence="2 5" id="KW-0812">Transmembrane</keyword>
<dbReference type="GO" id="GO:0022857">
    <property type="term" value="F:transmembrane transporter activity"/>
    <property type="evidence" value="ECO:0007669"/>
    <property type="project" value="InterPro"/>
</dbReference>
<dbReference type="GO" id="GO:0016020">
    <property type="term" value="C:membrane"/>
    <property type="evidence" value="ECO:0007669"/>
    <property type="project" value="UniProtKB-SubCell"/>
</dbReference>